<comment type="caution">
    <text evidence="9">The sequence shown here is derived from an EMBL/GenBank/DDBJ whole genome shotgun (WGS) entry which is preliminary data.</text>
</comment>
<comment type="similarity">
    <text evidence="7">Belongs to the RecR family.</text>
</comment>
<evidence type="ECO:0000256" key="4">
    <source>
        <dbReference type="ARBA" id="ARBA00022833"/>
    </source>
</evidence>
<dbReference type="Gene3D" id="3.40.1360.10">
    <property type="match status" value="1"/>
</dbReference>
<evidence type="ECO:0000256" key="2">
    <source>
        <dbReference type="ARBA" id="ARBA00022763"/>
    </source>
</evidence>
<protein>
    <recommendedName>
        <fullName evidence="7">Recombination protein RecR</fullName>
    </recommendedName>
</protein>
<dbReference type="InterPro" id="IPR023627">
    <property type="entry name" value="Rcmb_RecR"/>
</dbReference>
<organism evidence="9 10">
    <name type="scientific">candidate division WOR-1 bacterium RIFOXYB2_FULL_36_35</name>
    <dbReference type="NCBI Taxonomy" id="1802578"/>
    <lineage>
        <taxon>Bacteria</taxon>
        <taxon>Bacillati</taxon>
        <taxon>Saganbacteria</taxon>
    </lineage>
</organism>
<evidence type="ECO:0000256" key="7">
    <source>
        <dbReference type="HAMAP-Rule" id="MF_00017"/>
    </source>
</evidence>
<dbReference type="Pfam" id="PF13662">
    <property type="entry name" value="Toprim_4"/>
    <property type="match status" value="1"/>
</dbReference>
<keyword evidence="4 7" id="KW-0862">Zinc</keyword>
<gene>
    <name evidence="7" type="primary">recR</name>
    <name evidence="9" type="ORF">A2290_00520</name>
</gene>
<dbReference type="AlphaFoldDB" id="A0A1F4S129"/>
<keyword evidence="2 7" id="KW-0227">DNA damage</keyword>
<dbReference type="SMART" id="SM00493">
    <property type="entry name" value="TOPRIM"/>
    <property type="match status" value="1"/>
</dbReference>
<feature type="zinc finger region" description="C4-type" evidence="7">
    <location>
        <begin position="58"/>
        <end position="73"/>
    </location>
</feature>
<evidence type="ECO:0000256" key="3">
    <source>
        <dbReference type="ARBA" id="ARBA00022771"/>
    </source>
</evidence>
<evidence type="ECO:0000256" key="1">
    <source>
        <dbReference type="ARBA" id="ARBA00022723"/>
    </source>
</evidence>
<keyword evidence="1 7" id="KW-0479">Metal-binding</keyword>
<dbReference type="PANTHER" id="PTHR30446:SF0">
    <property type="entry name" value="RECOMBINATION PROTEIN RECR"/>
    <property type="match status" value="1"/>
</dbReference>
<dbReference type="GO" id="GO:0008270">
    <property type="term" value="F:zinc ion binding"/>
    <property type="evidence" value="ECO:0007669"/>
    <property type="project" value="UniProtKB-KW"/>
</dbReference>
<keyword evidence="6 7" id="KW-0234">DNA repair</keyword>
<dbReference type="InterPro" id="IPR000093">
    <property type="entry name" value="DNA_Rcmb_RecR"/>
</dbReference>
<dbReference type="Gene3D" id="3.30.60.80">
    <property type="match status" value="1"/>
</dbReference>
<dbReference type="PROSITE" id="PS50880">
    <property type="entry name" value="TOPRIM"/>
    <property type="match status" value="1"/>
</dbReference>
<evidence type="ECO:0000259" key="8">
    <source>
        <dbReference type="PROSITE" id="PS50880"/>
    </source>
</evidence>
<dbReference type="Gene3D" id="1.10.8.420">
    <property type="entry name" value="RecR Domain 1"/>
    <property type="match status" value="1"/>
</dbReference>
<dbReference type="Pfam" id="PF21176">
    <property type="entry name" value="RecR_HhH"/>
    <property type="match status" value="1"/>
</dbReference>
<sequence>MSRYSSAMNNLIEVLKRLPGVGPKSAQRLAFYILGVTEQEVEELARTIVEAKKNIKNCSQCFHITDKDPCEICIDESREKDIICVVEEPKDLMAIERSRSFKGVYHVLGGVISPLDGVSPDALRIKELLQRIVALKISEVVLAMNPTTEGEVTAMYITKLLSPLGVRVTRIAYGLPIGGDLDYVDEATLSKSFEGRRDFHS</sequence>
<dbReference type="GO" id="GO:0006310">
    <property type="term" value="P:DNA recombination"/>
    <property type="evidence" value="ECO:0007669"/>
    <property type="project" value="UniProtKB-UniRule"/>
</dbReference>
<evidence type="ECO:0000256" key="6">
    <source>
        <dbReference type="ARBA" id="ARBA00023204"/>
    </source>
</evidence>
<dbReference type="NCBIfam" id="TIGR00615">
    <property type="entry name" value="recR"/>
    <property type="match status" value="1"/>
</dbReference>
<accession>A0A1F4S129</accession>
<dbReference type="InterPro" id="IPR006171">
    <property type="entry name" value="TOPRIM_dom"/>
</dbReference>
<dbReference type="EMBL" id="MEUA01000040">
    <property type="protein sequence ID" value="OGC14146.1"/>
    <property type="molecule type" value="Genomic_DNA"/>
</dbReference>
<dbReference type="HAMAP" id="MF_00017">
    <property type="entry name" value="RecR"/>
    <property type="match status" value="1"/>
</dbReference>
<dbReference type="PANTHER" id="PTHR30446">
    <property type="entry name" value="RECOMBINATION PROTEIN RECR"/>
    <property type="match status" value="1"/>
</dbReference>
<dbReference type="SUPFAM" id="SSF111304">
    <property type="entry name" value="Recombination protein RecR"/>
    <property type="match status" value="1"/>
</dbReference>
<dbReference type="Pfam" id="PF21175">
    <property type="entry name" value="RecR_C"/>
    <property type="match status" value="1"/>
</dbReference>
<dbReference type="Proteomes" id="UP000177905">
    <property type="component" value="Unassembled WGS sequence"/>
</dbReference>
<dbReference type="Gene3D" id="6.10.250.240">
    <property type="match status" value="1"/>
</dbReference>
<dbReference type="CDD" id="cd01025">
    <property type="entry name" value="TOPRIM_recR"/>
    <property type="match status" value="1"/>
</dbReference>
<evidence type="ECO:0000256" key="5">
    <source>
        <dbReference type="ARBA" id="ARBA00023172"/>
    </source>
</evidence>
<evidence type="ECO:0000313" key="10">
    <source>
        <dbReference type="Proteomes" id="UP000177905"/>
    </source>
</evidence>
<dbReference type="GO" id="GO:0003677">
    <property type="term" value="F:DNA binding"/>
    <property type="evidence" value="ECO:0007669"/>
    <property type="project" value="UniProtKB-UniRule"/>
</dbReference>
<evidence type="ECO:0000313" key="9">
    <source>
        <dbReference type="EMBL" id="OGC14146.1"/>
    </source>
</evidence>
<dbReference type="GO" id="GO:0006281">
    <property type="term" value="P:DNA repair"/>
    <property type="evidence" value="ECO:0007669"/>
    <property type="project" value="UniProtKB-UniRule"/>
</dbReference>
<dbReference type="Pfam" id="PF02132">
    <property type="entry name" value="RecR_ZnF"/>
    <property type="match status" value="1"/>
</dbReference>
<feature type="domain" description="Toprim" evidence="8">
    <location>
        <begin position="81"/>
        <end position="176"/>
    </location>
</feature>
<dbReference type="InterPro" id="IPR034137">
    <property type="entry name" value="TOPRIM_RecR"/>
</dbReference>
<reference evidence="9 10" key="1">
    <citation type="journal article" date="2016" name="Nat. Commun.">
        <title>Thousands of microbial genomes shed light on interconnected biogeochemical processes in an aquifer system.</title>
        <authorList>
            <person name="Anantharaman K."/>
            <person name="Brown C.T."/>
            <person name="Hug L.A."/>
            <person name="Sharon I."/>
            <person name="Castelle C.J."/>
            <person name="Probst A.J."/>
            <person name="Thomas B.C."/>
            <person name="Singh A."/>
            <person name="Wilkins M.J."/>
            <person name="Karaoz U."/>
            <person name="Brodie E.L."/>
            <person name="Williams K.H."/>
            <person name="Hubbard S.S."/>
            <person name="Banfield J.F."/>
        </authorList>
    </citation>
    <scope>NUCLEOTIDE SEQUENCE [LARGE SCALE GENOMIC DNA]</scope>
</reference>
<proteinExistence type="inferred from homology"/>
<name>A0A1F4S129_UNCSA</name>
<dbReference type="InterPro" id="IPR015967">
    <property type="entry name" value="Rcmb_RecR_Znf"/>
</dbReference>
<keyword evidence="5 7" id="KW-0233">DNA recombination</keyword>
<keyword evidence="3 7" id="KW-0863">Zinc-finger</keyword>
<comment type="function">
    <text evidence="7">May play a role in DNA repair. It seems to be involved in an RecBC-independent recombinational process of DNA repair. It may act with RecF and RecO.</text>
</comment>